<evidence type="ECO:0000256" key="3">
    <source>
        <dbReference type="SAM" id="MobiDB-lite"/>
    </source>
</evidence>
<dbReference type="PROSITE" id="PS51831">
    <property type="entry name" value="HD"/>
    <property type="match status" value="1"/>
</dbReference>
<dbReference type="SMART" id="SM00471">
    <property type="entry name" value="HDc"/>
    <property type="match status" value="1"/>
</dbReference>
<dbReference type="InterPro" id="IPR026875">
    <property type="entry name" value="PHydrolase_assoc_dom"/>
</dbReference>
<dbReference type="EMBL" id="WIVE01000006">
    <property type="protein sequence ID" value="MQX35611.1"/>
    <property type="molecule type" value="Genomic_DNA"/>
</dbReference>
<dbReference type="RefSeq" id="WP_153341289.1">
    <property type="nucleotide sequence ID" value="NZ_WIVE01000006.1"/>
</dbReference>
<dbReference type="NCBIfam" id="NF002326">
    <property type="entry name" value="PRK01286.1-1"/>
    <property type="match status" value="1"/>
</dbReference>
<evidence type="ECO:0000313" key="5">
    <source>
        <dbReference type="EMBL" id="MQX35611.1"/>
    </source>
</evidence>
<dbReference type="GO" id="GO:0008832">
    <property type="term" value="F:dGTPase activity"/>
    <property type="evidence" value="ECO:0007669"/>
    <property type="project" value="TreeGrafter"/>
</dbReference>
<dbReference type="AlphaFoldDB" id="A0A7X1ZDM8"/>
<dbReference type="InterPro" id="IPR003607">
    <property type="entry name" value="HD/PDEase_dom"/>
</dbReference>
<evidence type="ECO:0000256" key="2">
    <source>
        <dbReference type="HAMAP-Rule" id="MF_01212"/>
    </source>
</evidence>
<proteinExistence type="inferred from homology"/>
<dbReference type="Pfam" id="PF13286">
    <property type="entry name" value="HD_assoc"/>
    <property type="match status" value="1"/>
</dbReference>
<sequence>MPSTPVAAPVSPPASLSPPAPVPGVLSRCASDPARTRGRLVAEPESATRTPFQRDRDRIIHSGAFRRLQYKTQVFVYHEGENYRTRLTHSLEVAQIARSLARVLGLNEDLAEALALAHDLGHTCFGHAGERALKDCMAPYRGFDHNAQSLRIVTKLEHRYAAFDGLNLTWESLEGLVKHNGPLTGPGRTEPLPLAIQEYAETHDLELHTHAGPEAQVAAVADDVAYNAHDIDDGLRAGLFTESDLRDVPLAGPVFAAVADAHPGLERSRLIHESVRRIIDAMVSDLCAETGRRFAEDRPESVEDVRALGRPLVAFSDAMTAHDRAFKDFLFPNMYRHHRVNRMTSKARRVVRDLFDLLLAEPALLPGDWSTRARAAGGDDSRRARVVADYIAGMTDRFALDEHARLFDPVVKP</sequence>
<evidence type="ECO:0000256" key="1">
    <source>
        <dbReference type="ARBA" id="ARBA00022801"/>
    </source>
</evidence>
<dbReference type="SUPFAM" id="SSF109604">
    <property type="entry name" value="HD-domain/PDEase-like"/>
    <property type="match status" value="1"/>
</dbReference>
<dbReference type="InterPro" id="IPR006261">
    <property type="entry name" value="dGTPase"/>
</dbReference>
<comment type="caution">
    <text evidence="5">The sequence shown here is derived from an EMBL/GenBank/DDBJ whole genome shotgun (WGS) entry which is preliminary data.</text>
</comment>
<comment type="similarity">
    <text evidence="2">Belongs to the dGTPase family. Type 2 subfamily.</text>
</comment>
<dbReference type="NCBIfam" id="NF002328">
    <property type="entry name" value="PRK01286.1-3"/>
    <property type="match status" value="1"/>
</dbReference>
<organism evidence="5 6">
    <name type="scientific">Roseospira navarrensis</name>
    <dbReference type="NCBI Taxonomy" id="140058"/>
    <lineage>
        <taxon>Bacteria</taxon>
        <taxon>Pseudomonadati</taxon>
        <taxon>Pseudomonadota</taxon>
        <taxon>Alphaproteobacteria</taxon>
        <taxon>Rhodospirillales</taxon>
        <taxon>Rhodospirillaceae</taxon>
        <taxon>Roseospira</taxon>
    </lineage>
</organism>
<dbReference type="PANTHER" id="PTHR11373:SF43">
    <property type="entry name" value="DEOXYGUANOSINETRIPHOSPHATE TRIPHOSPHOHYDROLASE-LIKE PROTEIN"/>
    <property type="match status" value="1"/>
</dbReference>
<accession>A0A7X1ZDM8</accession>
<dbReference type="Gene3D" id="1.10.3210.10">
    <property type="entry name" value="Hypothetical protein af1432"/>
    <property type="match status" value="1"/>
</dbReference>
<dbReference type="InterPro" id="IPR023023">
    <property type="entry name" value="dNTPase_2"/>
</dbReference>
<feature type="compositionally biased region" description="Pro residues" evidence="3">
    <location>
        <begin position="10"/>
        <end position="22"/>
    </location>
</feature>
<name>A0A7X1ZDM8_9PROT</name>
<keyword evidence="1 2" id="KW-0378">Hydrolase</keyword>
<feature type="region of interest" description="Disordered" evidence="3">
    <location>
        <begin position="1"/>
        <end position="23"/>
    </location>
</feature>
<evidence type="ECO:0000259" key="4">
    <source>
        <dbReference type="PROSITE" id="PS51831"/>
    </source>
</evidence>
<dbReference type="InterPro" id="IPR006674">
    <property type="entry name" value="HD_domain"/>
</dbReference>
<dbReference type="Proteomes" id="UP000434582">
    <property type="component" value="Unassembled WGS sequence"/>
</dbReference>
<dbReference type="NCBIfam" id="TIGR01353">
    <property type="entry name" value="dGTP_triPase"/>
    <property type="match status" value="1"/>
</dbReference>
<dbReference type="CDD" id="cd00077">
    <property type="entry name" value="HDc"/>
    <property type="match status" value="1"/>
</dbReference>
<gene>
    <name evidence="5" type="ORF">GHC57_03680</name>
</gene>
<dbReference type="GO" id="GO:0006203">
    <property type="term" value="P:dGTP catabolic process"/>
    <property type="evidence" value="ECO:0007669"/>
    <property type="project" value="TreeGrafter"/>
</dbReference>
<reference evidence="5 6" key="1">
    <citation type="submission" date="2019-10" db="EMBL/GenBank/DDBJ databases">
        <title>Draft whole-genome sequence of the purple nonsulfur photosynthetic bacterium Roseospira navarrensis DSM 15114.</title>
        <authorList>
            <person name="Kyndt J.A."/>
            <person name="Meyer T.E."/>
        </authorList>
    </citation>
    <scope>NUCLEOTIDE SEQUENCE [LARGE SCALE GENOMIC DNA]</scope>
    <source>
        <strain evidence="5 6">DSM 15114</strain>
    </source>
</reference>
<dbReference type="OrthoDB" id="9803619at2"/>
<dbReference type="HAMAP" id="MF_01212">
    <property type="entry name" value="dGTPase_type2"/>
    <property type="match status" value="1"/>
</dbReference>
<keyword evidence="6" id="KW-1185">Reference proteome</keyword>
<dbReference type="InterPro" id="IPR050135">
    <property type="entry name" value="dGTPase-like"/>
</dbReference>
<feature type="domain" description="HD" evidence="4">
    <location>
        <begin position="86"/>
        <end position="227"/>
    </location>
</feature>
<dbReference type="PANTHER" id="PTHR11373">
    <property type="entry name" value="DEOXYNUCLEOSIDE TRIPHOSPHATE TRIPHOSPHOHYDROLASE"/>
    <property type="match status" value="1"/>
</dbReference>
<protein>
    <recommendedName>
        <fullName evidence="2">Deoxyguanosinetriphosphate triphosphohydrolase-like protein</fullName>
    </recommendedName>
</protein>
<dbReference type="Pfam" id="PF01966">
    <property type="entry name" value="HD"/>
    <property type="match status" value="1"/>
</dbReference>
<evidence type="ECO:0000313" key="6">
    <source>
        <dbReference type="Proteomes" id="UP000434582"/>
    </source>
</evidence>